<feature type="transmembrane region" description="Helical" evidence="2">
    <location>
        <begin position="74"/>
        <end position="101"/>
    </location>
</feature>
<keyword evidence="2" id="KW-0812">Transmembrane</keyword>
<keyword evidence="2" id="KW-0472">Membrane</keyword>
<feature type="transmembrane region" description="Helical" evidence="2">
    <location>
        <begin position="12"/>
        <end position="29"/>
    </location>
</feature>
<evidence type="ECO:0000256" key="1">
    <source>
        <dbReference type="SAM" id="MobiDB-lite"/>
    </source>
</evidence>
<keyword evidence="2" id="KW-1133">Transmembrane helix</keyword>
<evidence type="ECO:0008006" key="5">
    <source>
        <dbReference type="Google" id="ProtNLM"/>
    </source>
</evidence>
<organism evidence="3 4">
    <name type="scientific">Nocardioides euryhalodurans</name>
    <dbReference type="NCBI Taxonomy" id="2518370"/>
    <lineage>
        <taxon>Bacteria</taxon>
        <taxon>Bacillati</taxon>
        <taxon>Actinomycetota</taxon>
        <taxon>Actinomycetes</taxon>
        <taxon>Propionibacteriales</taxon>
        <taxon>Nocardioidaceae</taxon>
        <taxon>Nocardioides</taxon>
    </lineage>
</organism>
<evidence type="ECO:0000313" key="4">
    <source>
        <dbReference type="Proteomes" id="UP000294894"/>
    </source>
</evidence>
<reference evidence="3 4" key="1">
    <citation type="submission" date="2019-03" db="EMBL/GenBank/DDBJ databases">
        <title>Three New Species of Nocardioides, Nocardioides euryhalodurans sp. nov., Nocardioides seonyuensis sp. nov. and Nocardioides eburneoflavus sp. nov., Iolated from Soil.</title>
        <authorList>
            <person name="Roh S.G."/>
            <person name="Lee C."/>
            <person name="Kim M.-K."/>
            <person name="Kim S.B."/>
        </authorList>
    </citation>
    <scope>NUCLEOTIDE SEQUENCE [LARGE SCALE GENOMIC DNA]</scope>
    <source>
        <strain evidence="3 4">MMS17-SY117</strain>
    </source>
</reference>
<dbReference type="OrthoDB" id="3625422at2"/>
<evidence type="ECO:0000256" key="2">
    <source>
        <dbReference type="SAM" id="Phobius"/>
    </source>
</evidence>
<evidence type="ECO:0000313" key="3">
    <source>
        <dbReference type="EMBL" id="QBR91267.1"/>
    </source>
</evidence>
<feature type="transmembrane region" description="Helical" evidence="2">
    <location>
        <begin position="183"/>
        <end position="205"/>
    </location>
</feature>
<gene>
    <name evidence="3" type="ORF">EXE57_02510</name>
</gene>
<protein>
    <recommendedName>
        <fullName evidence="5">DUF4386 family protein</fullName>
    </recommendedName>
</protein>
<name>A0A4P7GHV5_9ACTN</name>
<dbReference type="EMBL" id="CP038267">
    <property type="protein sequence ID" value="QBR91267.1"/>
    <property type="molecule type" value="Genomic_DNA"/>
</dbReference>
<keyword evidence="4" id="KW-1185">Reference proteome</keyword>
<feature type="transmembrane region" description="Helical" evidence="2">
    <location>
        <begin position="159"/>
        <end position="177"/>
    </location>
</feature>
<dbReference type="AlphaFoldDB" id="A0A4P7GHV5"/>
<sequence>MTITPTTLTRGAAVAAVGAGLLFIGVQLGHPHLDADSIGTTEVVVRGSLKVLMAVLALVGITGMYLSQVRRNGVLGLVGYVVLATGYLLITCMTYVAAFVMPQLVGTDSAYVEDVITQITGGTPAGDIGLLAITLPVQDICFLAGGLVFGVALFRARVLARWATVVLAVGGVVTILLSVMPDAFYRLLAFPNGIALIGLGCSMWATTRPVRADTTSDRDTVDSPQATAAGVE</sequence>
<dbReference type="KEGG" id="noy:EXE57_02510"/>
<proteinExistence type="predicted"/>
<dbReference type="Proteomes" id="UP000294894">
    <property type="component" value="Chromosome"/>
</dbReference>
<accession>A0A4P7GHV5</accession>
<feature type="transmembrane region" description="Helical" evidence="2">
    <location>
        <begin position="128"/>
        <end position="152"/>
    </location>
</feature>
<feature type="transmembrane region" description="Helical" evidence="2">
    <location>
        <begin position="49"/>
        <end position="67"/>
    </location>
</feature>
<dbReference type="RefSeq" id="WP_135073706.1">
    <property type="nucleotide sequence ID" value="NZ_CP038267.1"/>
</dbReference>
<feature type="region of interest" description="Disordered" evidence="1">
    <location>
        <begin position="213"/>
        <end position="232"/>
    </location>
</feature>